<feature type="compositionally biased region" description="Polar residues" evidence="1">
    <location>
        <begin position="166"/>
        <end position="176"/>
    </location>
</feature>
<sequence length="386" mass="40969">MAPPVTPAPSRFLLPSKRSGTQSAQVSSHTPNQPVSTGPRHFYATPRFSSATSRPSNNLWSASTPILPPLSIKTDGPPRTQESIDDESPLESSGTSPTFPTNVQGQLPEPIEFSSSFVSPSHSPATRDDEVHGRSAKRRRISITSSEPEASSPVLPGSPDGLDVDITSSPLQTATPSDVAVDADDILGTSPHDLDSNLNVDSDVDLPIHSSASSTPQSPSSPRPHPQQPTFHAPPRFKPPANIPDKAEETPAQDIFSPQRRGARYVSGGLASELRDWLVEIKENDAEQIRSHAAVRLAVDAVRDGGTGMALVEGRPVDERGVLGPAARVILAGQGSVDGLGGNGSRRHLVPGSVLVINPPAWDVGLDDIGQWAVSYKWDVESGERR</sequence>
<feature type="compositionally biased region" description="Polar residues" evidence="1">
    <location>
        <begin position="90"/>
        <end position="105"/>
    </location>
</feature>
<protein>
    <submittedName>
        <fullName evidence="2">Uncharacterized protein</fullName>
    </submittedName>
</protein>
<reference evidence="2" key="1">
    <citation type="submission" date="2023-06" db="EMBL/GenBank/DDBJ databases">
        <title>Genome-scale phylogeny and comparative genomics of the fungal order Sordariales.</title>
        <authorList>
            <consortium name="Lawrence Berkeley National Laboratory"/>
            <person name="Hensen N."/>
            <person name="Bonometti L."/>
            <person name="Westerberg I."/>
            <person name="Brannstrom I.O."/>
            <person name="Guillou S."/>
            <person name="Cros-Aarteil S."/>
            <person name="Calhoun S."/>
            <person name="Haridas S."/>
            <person name="Kuo A."/>
            <person name="Mondo S."/>
            <person name="Pangilinan J."/>
            <person name="Riley R."/>
            <person name="Labutti K."/>
            <person name="Andreopoulos B."/>
            <person name="Lipzen A."/>
            <person name="Chen C."/>
            <person name="Yanf M."/>
            <person name="Daum C."/>
            <person name="Ng V."/>
            <person name="Clum A."/>
            <person name="Steindorff A."/>
            <person name="Ohm R."/>
            <person name="Martin F."/>
            <person name="Silar P."/>
            <person name="Natvig D."/>
            <person name="Lalanne C."/>
            <person name="Gautier V."/>
            <person name="Ament-Velasquez S.L."/>
            <person name="Kruys A."/>
            <person name="Hutchinson M.I."/>
            <person name="Powell A.J."/>
            <person name="Barry K."/>
            <person name="Miller A.N."/>
            <person name="Grigoriev I.V."/>
            <person name="Debuchy R."/>
            <person name="Gladieux P."/>
            <person name="Thoren M.H."/>
            <person name="Johannesson H."/>
        </authorList>
    </citation>
    <scope>NUCLEOTIDE SEQUENCE</scope>
    <source>
        <strain evidence="2">PSN4</strain>
    </source>
</reference>
<feature type="compositionally biased region" description="Polar residues" evidence="1">
    <location>
        <begin position="47"/>
        <end position="64"/>
    </location>
</feature>
<feature type="compositionally biased region" description="Low complexity" evidence="1">
    <location>
        <begin position="108"/>
        <end position="124"/>
    </location>
</feature>
<dbReference type="AlphaFoldDB" id="A0AAJ0BLR0"/>
<feature type="region of interest" description="Disordered" evidence="1">
    <location>
        <begin position="1"/>
        <end position="261"/>
    </location>
</feature>
<feature type="compositionally biased region" description="Polar residues" evidence="1">
    <location>
        <begin position="18"/>
        <end position="36"/>
    </location>
</feature>
<accession>A0AAJ0BLR0</accession>
<name>A0AAJ0BLR0_9PEZI</name>
<keyword evidence="3" id="KW-1185">Reference proteome</keyword>
<feature type="compositionally biased region" description="Low complexity" evidence="1">
    <location>
        <begin position="207"/>
        <end position="218"/>
    </location>
</feature>
<evidence type="ECO:0000256" key="1">
    <source>
        <dbReference type="SAM" id="MobiDB-lite"/>
    </source>
</evidence>
<evidence type="ECO:0000313" key="3">
    <source>
        <dbReference type="Proteomes" id="UP001239445"/>
    </source>
</evidence>
<proteinExistence type="predicted"/>
<evidence type="ECO:0000313" key="2">
    <source>
        <dbReference type="EMBL" id="KAK1760613.1"/>
    </source>
</evidence>
<dbReference type="EMBL" id="MU839827">
    <property type="protein sequence ID" value="KAK1760613.1"/>
    <property type="molecule type" value="Genomic_DNA"/>
</dbReference>
<comment type="caution">
    <text evidence="2">The sequence shown here is derived from an EMBL/GenBank/DDBJ whole genome shotgun (WGS) entry which is preliminary data.</text>
</comment>
<organism evidence="2 3">
    <name type="scientific">Echria macrotheca</name>
    <dbReference type="NCBI Taxonomy" id="438768"/>
    <lineage>
        <taxon>Eukaryota</taxon>
        <taxon>Fungi</taxon>
        <taxon>Dikarya</taxon>
        <taxon>Ascomycota</taxon>
        <taxon>Pezizomycotina</taxon>
        <taxon>Sordariomycetes</taxon>
        <taxon>Sordariomycetidae</taxon>
        <taxon>Sordariales</taxon>
        <taxon>Schizotheciaceae</taxon>
        <taxon>Echria</taxon>
    </lineage>
</organism>
<gene>
    <name evidence="2" type="ORF">QBC47DRAFT_10414</name>
</gene>
<dbReference type="Proteomes" id="UP001239445">
    <property type="component" value="Unassembled WGS sequence"/>
</dbReference>